<feature type="domain" description="PAS" evidence="7">
    <location>
        <begin position="103"/>
        <end position="155"/>
    </location>
</feature>
<organism evidence="9 10">
    <name type="scientific">Salicibibacter halophilus</name>
    <dbReference type="NCBI Taxonomy" id="2502791"/>
    <lineage>
        <taxon>Bacteria</taxon>
        <taxon>Bacillati</taxon>
        <taxon>Bacillota</taxon>
        <taxon>Bacilli</taxon>
        <taxon>Bacillales</taxon>
        <taxon>Bacillaceae</taxon>
        <taxon>Salicibibacter</taxon>
    </lineage>
</organism>
<dbReference type="Gene3D" id="1.10.10.60">
    <property type="entry name" value="Homeodomain-like"/>
    <property type="match status" value="1"/>
</dbReference>
<dbReference type="Gene3D" id="3.30.450.20">
    <property type="entry name" value="PAS domain"/>
    <property type="match status" value="1"/>
</dbReference>
<dbReference type="InterPro" id="IPR003593">
    <property type="entry name" value="AAA+_ATPase"/>
</dbReference>
<protein>
    <recommendedName>
        <fullName evidence="4">HTH-type transcriptional regulatory protein TyrR</fullName>
    </recommendedName>
</protein>
<dbReference type="InterPro" id="IPR009057">
    <property type="entry name" value="Homeodomain-like_sf"/>
</dbReference>
<keyword evidence="1" id="KW-0547">Nucleotide-binding</keyword>
<evidence type="ECO:0000256" key="1">
    <source>
        <dbReference type="ARBA" id="ARBA00022741"/>
    </source>
</evidence>
<dbReference type="FunFam" id="3.40.50.300:FF:000006">
    <property type="entry name" value="DNA-binding transcriptional regulator NtrC"/>
    <property type="match status" value="1"/>
</dbReference>
<keyword evidence="10" id="KW-1185">Reference proteome</keyword>
<dbReference type="InterPro" id="IPR000700">
    <property type="entry name" value="PAS-assoc_C"/>
</dbReference>
<dbReference type="Proteomes" id="UP000319756">
    <property type="component" value="Chromosome"/>
</dbReference>
<feature type="coiled-coil region" evidence="5">
    <location>
        <begin position="213"/>
        <end position="240"/>
    </location>
</feature>
<dbReference type="PROSITE" id="PS00675">
    <property type="entry name" value="SIGMA54_INTERACT_1"/>
    <property type="match status" value="1"/>
</dbReference>
<dbReference type="Pfam" id="PF00158">
    <property type="entry name" value="Sigma54_activat"/>
    <property type="match status" value="1"/>
</dbReference>
<dbReference type="InterPro" id="IPR025943">
    <property type="entry name" value="Sigma_54_int_dom_ATP-bd_2"/>
</dbReference>
<dbReference type="PANTHER" id="PTHR32071">
    <property type="entry name" value="TRANSCRIPTIONAL REGULATORY PROTEIN"/>
    <property type="match status" value="1"/>
</dbReference>
<dbReference type="PROSITE" id="PS50112">
    <property type="entry name" value="PAS"/>
    <property type="match status" value="1"/>
</dbReference>
<dbReference type="AlphaFoldDB" id="A0A514LEN2"/>
<dbReference type="InterPro" id="IPR058031">
    <property type="entry name" value="AAA_lid_NorR"/>
</dbReference>
<dbReference type="EMBL" id="CP035485">
    <property type="protein sequence ID" value="QDI90316.1"/>
    <property type="molecule type" value="Genomic_DNA"/>
</dbReference>
<sequence>MAESILCEEVFVMTTREVLSHEWSYLPFPMLLVNDRGEIIASNEQANEDFHRCLPEVDQRSFCTVDGVEYTVEKYEHTHIDHYFFYLFYPKGKNGDSRNFEEMERELNSLLESAYDAIYITDAEGTTLKTNPAIERITKIPRDYYIGKNVNQLVERGILEESVTFRVVEEKKPVTVYQRGQGDIEVMLTGSPIFNEAGEVEKVITNIRDLTDLKQLRDENQKVKELNSFYKAELNKMQANPQVMKDVVCESAEMKNIFFTGERVSNIDATILVLGETGVGKDVFAKHVHDNSLRSEEGEFIKINCGAIPPTLLESELFGYEAGAFSGAQKDGKAGMFELANKGTLFLDEVGELPLDLQVKLLRVLQEGEIRRVGSTQTTWIDVRVIAATNRDLKKMVKEGNFREDLYYRINVIPIHIPPLRERREDILPLVYYYLDHYNEKYDVHKQFSEATLNFFYRFDWNGNVRELSNLVERLVVTIPTSMIDIVDLPVDLRENGEDELPQGITTLQEATEKSEKALLIKALSRYENTYKIAEALGTSQATIVRKLKKYELT</sequence>
<dbReference type="Gene3D" id="1.10.8.60">
    <property type="match status" value="1"/>
</dbReference>
<evidence type="ECO:0000256" key="3">
    <source>
        <dbReference type="ARBA" id="ARBA00022840"/>
    </source>
</evidence>
<dbReference type="NCBIfam" id="TIGR00229">
    <property type="entry name" value="sensory_box"/>
    <property type="match status" value="1"/>
</dbReference>
<dbReference type="PROSITE" id="PS50045">
    <property type="entry name" value="SIGMA54_INTERACT_4"/>
    <property type="match status" value="1"/>
</dbReference>
<dbReference type="PROSITE" id="PS50113">
    <property type="entry name" value="PAC"/>
    <property type="match status" value="1"/>
</dbReference>
<gene>
    <name evidence="9" type="ORF">EPH95_03280</name>
</gene>
<evidence type="ECO:0000256" key="4">
    <source>
        <dbReference type="ARBA" id="ARBA00029500"/>
    </source>
</evidence>
<evidence type="ECO:0000259" key="7">
    <source>
        <dbReference type="PROSITE" id="PS50112"/>
    </source>
</evidence>
<dbReference type="Pfam" id="PF13426">
    <property type="entry name" value="PAS_9"/>
    <property type="match status" value="1"/>
</dbReference>
<dbReference type="GO" id="GO:0005524">
    <property type="term" value="F:ATP binding"/>
    <property type="evidence" value="ECO:0007669"/>
    <property type="project" value="UniProtKB-KW"/>
</dbReference>
<dbReference type="SUPFAM" id="SSF46689">
    <property type="entry name" value="Homeodomain-like"/>
    <property type="match status" value="1"/>
</dbReference>
<dbReference type="PANTHER" id="PTHR32071:SF57">
    <property type="entry name" value="C4-DICARBOXYLATE TRANSPORT TRANSCRIPTIONAL REGULATORY PROTEIN DCTD"/>
    <property type="match status" value="1"/>
</dbReference>
<dbReference type="InterPro" id="IPR030828">
    <property type="entry name" value="HTH_TyrR"/>
</dbReference>
<feature type="domain" description="Sigma-54 factor interaction" evidence="6">
    <location>
        <begin position="247"/>
        <end position="477"/>
    </location>
</feature>
<dbReference type="SMART" id="SM00382">
    <property type="entry name" value="AAA"/>
    <property type="match status" value="1"/>
</dbReference>
<dbReference type="Pfam" id="PF18024">
    <property type="entry name" value="HTH_50"/>
    <property type="match status" value="1"/>
</dbReference>
<evidence type="ECO:0000256" key="5">
    <source>
        <dbReference type="SAM" id="Coils"/>
    </source>
</evidence>
<name>A0A514LEN2_9BACI</name>
<evidence type="ECO:0000313" key="10">
    <source>
        <dbReference type="Proteomes" id="UP000319756"/>
    </source>
</evidence>
<dbReference type="SUPFAM" id="SSF52540">
    <property type="entry name" value="P-loop containing nucleoside triphosphate hydrolases"/>
    <property type="match status" value="1"/>
</dbReference>
<dbReference type="SUPFAM" id="SSF55785">
    <property type="entry name" value="PYP-like sensor domain (PAS domain)"/>
    <property type="match status" value="1"/>
</dbReference>
<proteinExistence type="predicted"/>
<keyword evidence="2" id="KW-0058">Aromatic hydrocarbons catabolism</keyword>
<dbReference type="CDD" id="cd00009">
    <property type="entry name" value="AAA"/>
    <property type="match status" value="1"/>
</dbReference>
<accession>A0A514LEN2</accession>
<keyword evidence="5" id="KW-0175">Coiled coil</keyword>
<reference evidence="10" key="1">
    <citation type="submission" date="2019-01" db="EMBL/GenBank/DDBJ databases">
        <title>Genomic analysis of Salicibibacter sp. NKC3-5.</title>
        <authorList>
            <person name="Oh Y.J."/>
        </authorList>
    </citation>
    <scope>NUCLEOTIDE SEQUENCE [LARGE SCALE GENOMIC DNA]</scope>
    <source>
        <strain evidence="10">NKC3-5</strain>
    </source>
</reference>
<dbReference type="InterPro" id="IPR035965">
    <property type="entry name" value="PAS-like_dom_sf"/>
</dbReference>
<dbReference type="InterPro" id="IPR000014">
    <property type="entry name" value="PAS"/>
</dbReference>
<dbReference type="InterPro" id="IPR027417">
    <property type="entry name" value="P-loop_NTPase"/>
</dbReference>
<feature type="domain" description="PAC" evidence="8">
    <location>
        <begin position="170"/>
        <end position="222"/>
    </location>
</feature>
<dbReference type="Pfam" id="PF25601">
    <property type="entry name" value="AAA_lid_14"/>
    <property type="match status" value="1"/>
</dbReference>
<dbReference type="SMART" id="SM00091">
    <property type="entry name" value="PAS"/>
    <property type="match status" value="1"/>
</dbReference>
<dbReference type="InterPro" id="IPR002078">
    <property type="entry name" value="Sigma_54_int"/>
</dbReference>
<evidence type="ECO:0000313" key="9">
    <source>
        <dbReference type="EMBL" id="QDI90316.1"/>
    </source>
</evidence>
<dbReference type="GO" id="GO:0006355">
    <property type="term" value="P:regulation of DNA-templated transcription"/>
    <property type="evidence" value="ECO:0007669"/>
    <property type="project" value="InterPro"/>
</dbReference>
<evidence type="ECO:0000259" key="6">
    <source>
        <dbReference type="PROSITE" id="PS50045"/>
    </source>
</evidence>
<dbReference type="InterPro" id="IPR025662">
    <property type="entry name" value="Sigma_54_int_dom_ATP-bd_1"/>
</dbReference>
<keyword evidence="3" id="KW-0067">ATP-binding</keyword>
<dbReference type="Gene3D" id="3.40.50.300">
    <property type="entry name" value="P-loop containing nucleotide triphosphate hydrolases"/>
    <property type="match status" value="1"/>
</dbReference>
<dbReference type="GO" id="GO:0003677">
    <property type="term" value="F:DNA binding"/>
    <property type="evidence" value="ECO:0007669"/>
    <property type="project" value="UniProtKB-KW"/>
</dbReference>
<evidence type="ECO:0000259" key="8">
    <source>
        <dbReference type="PROSITE" id="PS50113"/>
    </source>
</evidence>
<evidence type="ECO:0000256" key="2">
    <source>
        <dbReference type="ARBA" id="ARBA00022797"/>
    </source>
</evidence>
<dbReference type="KEGG" id="sale:EPH95_03280"/>
<dbReference type="PROSITE" id="PS00676">
    <property type="entry name" value="SIGMA54_INTERACT_2"/>
    <property type="match status" value="1"/>
</dbReference>
<dbReference type="CDD" id="cd00130">
    <property type="entry name" value="PAS"/>
    <property type="match status" value="1"/>
</dbReference>